<evidence type="ECO:0000256" key="1">
    <source>
        <dbReference type="ARBA" id="ARBA00005755"/>
    </source>
</evidence>
<dbReference type="InterPro" id="IPR023211">
    <property type="entry name" value="DNA_pol_palm_dom_sf"/>
</dbReference>
<keyword evidence="7" id="KW-0238">DNA-binding</keyword>
<feature type="compositionally biased region" description="Polar residues" evidence="9">
    <location>
        <begin position="503"/>
        <end position="513"/>
    </location>
</feature>
<dbReference type="InterPro" id="IPR004868">
    <property type="entry name" value="DNA-dir_DNA_pol_B_mt/vir"/>
</dbReference>
<name>A0A6V7PY92_ANACO</name>
<dbReference type="InterPro" id="IPR043502">
    <property type="entry name" value="DNA/RNA_pol_sf"/>
</dbReference>
<feature type="region of interest" description="Disordered" evidence="9">
    <location>
        <begin position="451"/>
        <end position="513"/>
    </location>
</feature>
<dbReference type="GO" id="GO:0003677">
    <property type="term" value="F:DNA binding"/>
    <property type="evidence" value="ECO:0007669"/>
    <property type="project" value="UniProtKB-KW"/>
</dbReference>
<dbReference type="GO" id="GO:0006260">
    <property type="term" value="P:DNA replication"/>
    <property type="evidence" value="ECO:0007669"/>
    <property type="project" value="UniProtKB-KW"/>
</dbReference>
<evidence type="ECO:0000259" key="10">
    <source>
        <dbReference type="Pfam" id="PF03175"/>
    </source>
</evidence>
<keyword evidence="5" id="KW-0235">DNA replication</keyword>
<dbReference type="Gene3D" id="3.90.1600.10">
    <property type="entry name" value="Palm domain of DNA polymerase"/>
    <property type="match status" value="2"/>
</dbReference>
<comment type="similarity">
    <text evidence="1">Belongs to the DNA polymerase type-B family.</text>
</comment>
<dbReference type="SUPFAM" id="SSF56672">
    <property type="entry name" value="DNA/RNA polymerases"/>
    <property type="match status" value="1"/>
</dbReference>
<evidence type="ECO:0000256" key="3">
    <source>
        <dbReference type="ARBA" id="ARBA00022679"/>
    </source>
</evidence>
<evidence type="ECO:0000256" key="8">
    <source>
        <dbReference type="ARBA" id="ARBA00049244"/>
    </source>
</evidence>
<dbReference type="EMBL" id="LR862153">
    <property type="protein sequence ID" value="CAD1835852.1"/>
    <property type="molecule type" value="Genomic_DNA"/>
</dbReference>
<dbReference type="PANTHER" id="PTHR33568">
    <property type="entry name" value="DNA POLYMERASE"/>
    <property type="match status" value="1"/>
</dbReference>
<evidence type="ECO:0000313" key="11">
    <source>
        <dbReference type="EMBL" id="CAD1835852.1"/>
    </source>
</evidence>
<organism evidence="11">
    <name type="scientific">Ananas comosus var. bracteatus</name>
    <name type="common">red pineapple</name>
    <dbReference type="NCBI Taxonomy" id="296719"/>
    <lineage>
        <taxon>Eukaryota</taxon>
        <taxon>Viridiplantae</taxon>
        <taxon>Streptophyta</taxon>
        <taxon>Embryophyta</taxon>
        <taxon>Tracheophyta</taxon>
        <taxon>Spermatophyta</taxon>
        <taxon>Magnoliopsida</taxon>
        <taxon>Liliopsida</taxon>
        <taxon>Poales</taxon>
        <taxon>Bromeliaceae</taxon>
        <taxon>Bromelioideae</taxon>
        <taxon>Ananas</taxon>
    </lineage>
</organism>
<dbReference type="Gene3D" id="1.10.287.690">
    <property type="entry name" value="Helix hairpin bin"/>
    <property type="match status" value="1"/>
</dbReference>
<reference evidence="11" key="1">
    <citation type="submission" date="2020-07" db="EMBL/GenBank/DDBJ databases">
        <authorList>
            <person name="Lin J."/>
        </authorList>
    </citation>
    <scope>NUCLEOTIDE SEQUENCE</scope>
</reference>
<evidence type="ECO:0000256" key="9">
    <source>
        <dbReference type="SAM" id="MobiDB-lite"/>
    </source>
</evidence>
<dbReference type="PROSITE" id="PS00116">
    <property type="entry name" value="DNA_POLYMERASE_B"/>
    <property type="match status" value="1"/>
</dbReference>
<dbReference type="PANTHER" id="PTHR33568:SF3">
    <property type="entry name" value="DNA-DIRECTED DNA POLYMERASE"/>
    <property type="match status" value="1"/>
</dbReference>
<proteinExistence type="inferred from homology"/>
<evidence type="ECO:0000256" key="2">
    <source>
        <dbReference type="ARBA" id="ARBA00012417"/>
    </source>
</evidence>
<evidence type="ECO:0000256" key="7">
    <source>
        <dbReference type="ARBA" id="ARBA00023125"/>
    </source>
</evidence>
<evidence type="ECO:0000256" key="4">
    <source>
        <dbReference type="ARBA" id="ARBA00022695"/>
    </source>
</evidence>
<keyword evidence="6" id="KW-0239">DNA-directed DNA polymerase</keyword>
<evidence type="ECO:0000256" key="6">
    <source>
        <dbReference type="ARBA" id="ARBA00022932"/>
    </source>
</evidence>
<gene>
    <name evidence="11" type="ORF">CB5_LOCUS19063</name>
</gene>
<dbReference type="EC" id="2.7.7.7" evidence="2"/>
<dbReference type="Pfam" id="PF03175">
    <property type="entry name" value="DNA_pol_B_2"/>
    <property type="match status" value="1"/>
</dbReference>
<dbReference type="InterPro" id="IPR006172">
    <property type="entry name" value="DNA-dir_DNA_pol_B"/>
</dbReference>
<sequence length="513" mass="58526">MDIFNEKELAAFKEIGMADRAGPIKLRYISSTKGPKGSIPHEDLDVSDLRAKSEDLINYLRQDILILGGVMLKLKKLIGLSIRLILRARLLWGHVDVYKPYGENLYYYDVNSLYPYIMKSYPMPCGVPVWHNNLECQDLDNLFGFIEAYVVCPASISHPFLPYKDKFGTLIFPTGKFIGIFYSEELKFARDLGYHIIPLRGILFEAMSSPFEGIISDLYESRLEAKKRGDEPMTFIYKILMNSLYGRFGMNPESTVTEICNQKRYEELMKMDNFQSAEMLTENYYIVNYITNSSFAEDDNWKAPKMSAVQLAAAVTACARIHMYPYISRPDCYYTDTDSVVLGCPLSDDLISSMEMGKFKLEYFVKKGIFLAPKSYMLETVDEQHNRLEKIQIGKKDILIKLGLPQSTKRENVYDSENVWIETRPINVIDLGSKDATTILKYELLRLSVSQSTTEGQKTPTEGQKTPTEGQKTPTEGKNTPTEGQKATTVQPTLYNTKDHDNSIPNLMNKSKK</sequence>
<keyword evidence="3" id="KW-0808">Transferase</keyword>
<dbReference type="InterPro" id="IPR017964">
    <property type="entry name" value="DNA-dir_DNA_pol_B_CS"/>
</dbReference>
<feature type="domain" description="DNA-directed DNA polymerase family B mitochondria/virus" evidence="10">
    <location>
        <begin position="87"/>
        <end position="330"/>
    </location>
</feature>
<dbReference type="GO" id="GO:0000166">
    <property type="term" value="F:nucleotide binding"/>
    <property type="evidence" value="ECO:0007669"/>
    <property type="project" value="InterPro"/>
</dbReference>
<evidence type="ECO:0000256" key="5">
    <source>
        <dbReference type="ARBA" id="ARBA00022705"/>
    </source>
</evidence>
<keyword evidence="4" id="KW-0548">Nucleotidyltransferase</keyword>
<comment type="catalytic activity">
    <reaction evidence="8">
        <text>DNA(n) + a 2'-deoxyribonucleoside 5'-triphosphate = DNA(n+1) + diphosphate</text>
        <dbReference type="Rhea" id="RHEA:22508"/>
        <dbReference type="Rhea" id="RHEA-COMP:17339"/>
        <dbReference type="Rhea" id="RHEA-COMP:17340"/>
        <dbReference type="ChEBI" id="CHEBI:33019"/>
        <dbReference type="ChEBI" id="CHEBI:61560"/>
        <dbReference type="ChEBI" id="CHEBI:173112"/>
        <dbReference type="EC" id="2.7.7.7"/>
    </reaction>
</comment>
<dbReference type="PRINTS" id="PR00106">
    <property type="entry name" value="DNAPOLB"/>
</dbReference>
<dbReference type="AlphaFoldDB" id="A0A6V7PY92"/>
<feature type="compositionally biased region" description="Polar residues" evidence="9">
    <location>
        <begin position="451"/>
        <end position="496"/>
    </location>
</feature>
<protein>
    <recommendedName>
        <fullName evidence="2">DNA-directed DNA polymerase</fullName>
        <ecNumber evidence="2">2.7.7.7</ecNumber>
    </recommendedName>
</protein>
<accession>A0A6V7PY92</accession>
<dbReference type="GO" id="GO:0003887">
    <property type="term" value="F:DNA-directed DNA polymerase activity"/>
    <property type="evidence" value="ECO:0007669"/>
    <property type="project" value="UniProtKB-KW"/>
</dbReference>